<organism evidence="2 3">
    <name type="scientific">Sporomusa acidovorans (strain ATCC 49682 / DSM 3132 / Mol)</name>
    <dbReference type="NCBI Taxonomy" id="1123286"/>
    <lineage>
        <taxon>Bacteria</taxon>
        <taxon>Bacillati</taxon>
        <taxon>Bacillota</taxon>
        <taxon>Negativicutes</taxon>
        <taxon>Selenomonadales</taxon>
        <taxon>Sporomusaceae</taxon>
        <taxon>Sporomusa</taxon>
    </lineage>
</organism>
<dbReference type="Gene3D" id="3.40.50.12780">
    <property type="entry name" value="N-terminal domain of ligase-like"/>
    <property type="match status" value="1"/>
</dbReference>
<dbReference type="Proteomes" id="UP000216052">
    <property type="component" value="Chromosome"/>
</dbReference>
<dbReference type="InterPro" id="IPR020845">
    <property type="entry name" value="AMP-binding_CS"/>
</dbReference>
<dbReference type="CDD" id="cd07989">
    <property type="entry name" value="LPLAT_AGPAT-like"/>
    <property type="match status" value="1"/>
</dbReference>
<dbReference type="Pfam" id="PF01553">
    <property type="entry name" value="Acyltransferase"/>
    <property type="match status" value="1"/>
</dbReference>
<dbReference type="InterPro" id="IPR050237">
    <property type="entry name" value="ATP-dep_AMP-bd_enzyme"/>
</dbReference>
<dbReference type="Pfam" id="PF00501">
    <property type="entry name" value="AMP-binding"/>
    <property type="match status" value="1"/>
</dbReference>
<dbReference type="InterPro" id="IPR045851">
    <property type="entry name" value="AMP-bd_C_sf"/>
</dbReference>
<evidence type="ECO:0000313" key="2">
    <source>
        <dbReference type="EMBL" id="XFO70690.1"/>
    </source>
</evidence>
<dbReference type="PANTHER" id="PTHR43767:SF1">
    <property type="entry name" value="NONRIBOSOMAL PEPTIDE SYNTHASE PES1 (EUROFUNG)-RELATED"/>
    <property type="match status" value="1"/>
</dbReference>
<evidence type="ECO:0000259" key="1">
    <source>
        <dbReference type="SMART" id="SM00563"/>
    </source>
</evidence>
<proteinExistence type="predicted"/>
<dbReference type="PROSITE" id="PS00455">
    <property type="entry name" value="AMP_BINDING"/>
    <property type="match status" value="1"/>
</dbReference>
<dbReference type="PANTHER" id="PTHR43767">
    <property type="entry name" value="LONG-CHAIN-FATTY-ACID--COA LIGASE"/>
    <property type="match status" value="1"/>
</dbReference>
<keyword evidence="3" id="KW-1185">Reference proteome</keyword>
<feature type="domain" description="Phospholipid/glycerol acyltransferase" evidence="1">
    <location>
        <begin position="36"/>
        <end position="144"/>
    </location>
</feature>
<dbReference type="InterPro" id="IPR000873">
    <property type="entry name" value="AMP-dep_synth/lig_dom"/>
</dbReference>
<gene>
    <name evidence="2" type="primary">aas</name>
    <name evidence="2" type="ORF">SPACI_006890</name>
</gene>
<dbReference type="Gene3D" id="3.30.300.30">
    <property type="match status" value="1"/>
</dbReference>
<dbReference type="InterPro" id="IPR002123">
    <property type="entry name" value="Plipid/glycerol_acylTrfase"/>
</dbReference>
<dbReference type="SUPFAM" id="SSF56801">
    <property type="entry name" value="Acetyl-CoA synthetase-like"/>
    <property type="match status" value="1"/>
</dbReference>
<dbReference type="RefSeq" id="WP_245692985.1">
    <property type="nucleotide sequence ID" value="NZ_CP155571.1"/>
</dbReference>
<accession>A0ABZ3IY37</accession>
<evidence type="ECO:0000313" key="3">
    <source>
        <dbReference type="Proteomes" id="UP000216052"/>
    </source>
</evidence>
<dbReference type="SUPFAM" id="SSF69593">
    <property type="entry name" value="Glycerol-3-phosphate (1)-acyltransferase"/>
    <property type="match status" value="1"/>
</dbReference>
<dbReference type="EMBL" id="CP155571">
    <property type="protein sequence ID" value="XFO70690.1"/>
    <property type="molecule type" value="Genomic_DNA"/>
</dbReference>
<name>A0ABZ3IY37_SPOA4</name>
<sequence length="710" mass="78463">MASKGGIMKIVLRLILQLLYRTKLIGEAKFQYSCPAIILPNHVSFLDAIFLYAYLPEDAYFVVNTAIAAKIQFVLRWVNHIVVDPLNPYSLKKLVGVIKKGKTVVIFPEGRLTTTGNLMKVYSGVAFIALKTGAALHPVIFRGLEFSPLSRLKGKVKSRWFPKVHIYIGKPVVLPAAAATSFRLQKKEYSDRILALLQQAKFQARQQAEPGANLFDKLLAAGRLHGHNKIIAEDVTGRLNYRQLTIAGYIFGGRLKPVLVGEDNVGVMLPNSLGHLVCLFALFYLGKTPAILNFSAGTENNLTCSETAGIKTIITSRTFIEKGKLQNLAASLAARFRLIYLEDIKEKVGAGDKLTGLYQFLTGKKALGTASVILFTSGSESKPKGVVLRHANIIANIYQISSVIDYTHRDKMLNALPMFHSFGLTAGTLLPVIDGVEVFLYPTPLHYKVIPELAYDRNVTLLLGTPTFLNGYAKKAHPYDFYSLRYVLAGGEKLKEEVRQVWLEKFGIRIFEGYGTTETAPVLSLNTPLFNRAGTVGRFLPGIEWRIEDVPGIEQGGNLFVHGPNVMAGYLLHGRGFVPASDWYDCGDVVSIDRDGFISIRSRLKRFAKISGEMVSLDAVEKAAEQCFGTDRNAAINLPDVKKGEKIILYTMFKGASKQSMREFMSQTRQSMLAMPAEIIVIDKLPLLGSGKTDYVTLKALAVQEDEKDA</sequence>
<reference evidence="2" key="1">
    <citation type="submission" date="2024-05" db="EMBL/GenBank/DDBJ databases">
        <title>Isolation and characterization of Sporomusa carbonis sp. nov., a carboxydotrophic hydrogenogen in the genus of Sporomusa isolated from a charcoal burning pile.</title>
        <authorList>
            <person name="Boeer T."/>
            <person name="Rosenbaum F."/>
            <person name="Eysell L."/>
            <person name="Mueller V."/>
            <person name="Daniel R."/>
            <person name="Poehlein A."/>
        </authorList>
    </citation>
    <scope>NUCLEOTIDE SEQUENCE [LARGE SCALE GENOMIC DNA]</scope>
    <source>
        <strain evidence="2">DSM 3132</strain>
    </source>
</reference>
<dbReference type="InterPro" id="IPR042099">
    <property type="entry name" value="ANL_N_sf"/>
</dbReference>
<dbReference type="SMART" id="SM00563">
    <property type="entry name" value="PlsC"/>
    <property type="match status" value="1"/>
</dbReference>
<protein>
    <submittedName>
        <fullName evidence="2">Bifunctional protein Aas</fullName>
    </submittedName>
</protein>